<evidence type="ECO:0000259" key="7">
    <source>
        <dbReference type="PROSITE" id="PS50110"/>
    </source>
</evidence>
<keyword evidence="3" id="KW-0238">DNA-binding</keyword>
<dbReference type="PANTHER" id="PTHR43214:SF41">
    <property type="entry name" value="NITRATE_NITRITE RESPONSE REGULATOR PROTEIN NARP"/>
    <property type="match status" value="1"/>
</dbReference>
<dbReference type="PROSITE" id="PS50043">
    <property type="entry name" value="HTH_LUXR_2"/>
    <property type="match status" value="1"/>
</dbReference>
<dbReference type="PROSITE" id="PS50110">
    <property type="entry name" value="RESPONSE_REGULATORY"/>
    <property type="match status" value="1"/>
</dbReference>
<evidence type="ECO:0000256" key="4">
    <source>
        <dbReference type="ARBA" id="ARBA00023163"/>
    </source>
</evidence>
<feature type="domain" description="HTH luxR-type" evidence="6">
    <location>
        <begin position="148"/>
        <end position="213"/>
    </location>
</feature>
<evidence type="ECO:0000259" key="6">
    <source>
        <dbReference type="PROSITE" id="PS50043"/>
    </source>
</evidence>
<dbReference type="PANTHER" id="PTHR43214">
    <property type="entry name" value="TWO-COMPONENT RESPONSE REGULATOR"/>
    <property type="match status" value="1"/>
</dbReference>
<gene>
    <name evidence="8" type="ORF">J4G78_12540</name>
</gene>
<dbReference type="InterPro" id="IPR011006">
    <property type="entry name" value="CheY-like_superfamily"/>
</dbReference>
<dbReference type="CDD" id="cd17535">
    <property type="entry name" value="REC_NarL-like"/>
    <property type="match status" value="1"/>
</dbReference>
<protein>
    <submittedName>
        <fullName evidence="8">Response regulator transcription factor</fullName>
    </submittedName>
</protein>
<dbReference type="InterPro" id="IPR000792">
    <property type="entry name" value="Tscrpt_reg_LuxR_C"/>
</dbReference>
<dbReference type="InterPro" id="IPR058245">
    <property type="entry name" value="NreC/VraR/RcsB-like_REC"/>
</dbReference>
<dbReference type="SUPFAM" id="SSF46894">
    <property type="entry name" value="C-terminal effector domain of the bipartite response regulators"/>
    <property type="match status" value="1"/>
</dbReference>
<dbReference type="SUPFAM" id="SSF52172">
    <property type="entry name" value="CheY-like"/>
    <property type="match status" value="1"/>
</dbReference>
<dbReference type="Proteomes" id="UP000663923">
    <property type="component" value="Chromosome"/>
</dbReference>
<dbReference type="Gene3D" id="3.40.50.2300">
    <property type="match status" value="1"/>
</dbReference>
<dbReference type="InterPro" id="IPR016032">
    <property type="entry name" value="Sig_transdc_resp-reg_C-effctor"/>
</dbReference>
<accession>A0ABX7T478</accession>
<dbReference type="Pfam" id="PF00196">
    <property type="entry name" value="GerE"/>
    <property type="match status" value="1"/>
</dbReference>
<reference evidence="8 9" key="1">
    <citation type="submission" date="2021-03" db="EMBL/GenBank/DDBJ databases">
        <title>Complete genome of Parasphingorhabdus_sp.JHSY0214.</title>
        <authorList>
            <person name="Yoo J.H."/>
            <person name="Bae J.W."/>
        </authorList>
    </citation>
    <scope>NUCLEOTIDE SEQUENCE [LARGE SCALE GENOMIC DNA]</scope>
    <source>
        <strain evidence="8 9">JHSY0214</strain>
    </source>
</reference>
<feature type="domain" description="Response regulatory" evidence="7">
    <location>
        <begin position="7"/>
        <end position="123"/>
    </location>
</feature>
<proteinExistence type="predicted"/>
<dbReference type="EMBL" id="CP071794">
    <property type="protein sequence ID" value="QTD55050.1"/>
    <property type="molecule type" value="Genomic_DNA"/>
</dbReference>
<name>A0ABX7T478_9SPHN</name>
<dbReference type="SMART" id="SM00421">
    <property type="entry name" value="HTH_LUXR"/>
    <property type="match status" value="1"/>
</dbReference>
<dbReference type="SMART" id="SM00448">
    <property type="entry name" value="REC"/>
    <property type="match status" value="1"/>
</dbReference>
<dbReference type="RefSeq" id="WP_207986877.1">
    <property type="nucleotide sequence ID" value="NZ_CP071794.1"/>
</dbReference>
<evidence type="ECO:0000256" key="1">
    <source>
        <dbReference type="ARBA" id="ARBA00022553"/>
    </source>
</evidence>
<organism evidence="8 9">
    <name type="scientific">Parasphingorhabdus cellanae</name>
    <dbReference type="NCBI Taxonomy" id="2806553"/>
    <lineage>
        <taxon>Bacteria</taxon>
        <taxon>Pseudomonadati</taxon>
        <taxon>Pseudomonadota</taxon>
        <taxon>Alphaproteobacteria</taxon>
        <taxon>Sphingomonadales</taxon>
        <taxon>Sphingomonadaceae</taxon>
        <taxon>Parasphingorhabdus</taxon>
    </lineage>
</organism>
<keyword evidence="4" id="KW-0804">Transcription</keyword>
<dbReference type="InterPro" id="IPR001789">
    <property type="entry name" value="Sig_transdc_resp-reg_receiver"/>
</dbReference>
<evidence type="ECO:0000313" key="9">
    <source>
        <dbReference type="Proteomes" id="UP000663923"/>
    </source>
</evidence>
<evidence type="ECO:0000313" key="8">
    <source>
        <dbReference type="EMBL" id="QTD55050.1"/>
    </source>
</evidence>
<evidence type="ECO:0000256" key="2">
    <source>
        <dbReference type="ARBA" id="ARBA00023015"/>
    </source>
</evidence>
<keyword evidence="9" id="KW-1185">Reference proteome</keyword>
<keyword evidence="1 5" id="KW-0597">Phosphoprotein</keyword>
<dbReference type="InterPro" id="IPR039420">
    <property type="entry name" value="WalR-like"/>
</dbReference>
<evidence type="ECO:0000256" key="3">
    <source>
        <dbReference type="ARBA" id="ARBA00023125"/>
    </source>
</evidence>
<dbReference type="CDD" id="cd06170">
    <property type="entry name" value="LuxR_C_like"/>
    <property type="match status" value="1"/>
</dbReference>
<dbReference type="Pfam" id="PF00072">
    <property type="entry name" value="Response_reg"/>
    <property type="match status" value="1"/>
</dbReference>
<feature type="modified residue" description="4-aspartylphosphate" evidence="5">
    <location>
        <position position="58"/>
    </location>
</feature>
<sequence>MRPGYSKVAVVEDDPPVLSDICGAIERAEDMELVASATNFATGEQLVANGGFDVLICDLGLPDGDGTTLIQMASERQHEIDIMVLTMFADHQKVLNAIRAGARGYLLKDQPLEKCVDAIREIRAGGSPISPIIARLVLKQLQPQSPPIEQMAEPLSNRELETLNLLSRGFSYAESAEIMNISAHTVATYVKHIYRKLEVNSRAEAVFEASNRGILGG</sequence>
<evidence type="ECO:0000256" key="5">
    <source>
        <dbReference type="PROSITE-ProRule" id="PRU00169"/>
    </source>
</evidence>
<dbReference type="PRINTS" id="PR00038">
    <property type="entry name" value="HTHLUXR"/>
</dbReference>
<keyword evidence="2" id="KW-0805">Transcription regulation</keyword>